<feature type="compositionally biased region" description="Basic and acidic residues" evidence="1">
    <location>
        <begin position="295"/>
        <end position="320"/>
    </location>
</feature>
<accession>A0ABR0PD26</accession>
<protein>
    <recommendedName>
        <fullName evidence="2">DUF4283 domain-containing protein</fullName>
    </recommendedName>
</protein>
<evidence type="ECO:0000259" key="2">
    <source>
        <dbReference type="Pfam" id="PF14111"/>
    </source>
</evidence>
<evidence type="ECO:0000313" key="3">
    <source>
        <dbReference type="EMBL" id="KAK5819072.1"/>
    </source>
</evidence>
<dbReference type="PANTHER" id="PTHR31286">
    <property type="entry name" value="GLYCINE-RICH CELL WALL STRUCTURAL PROTEIN 1.8-LIKE"/>
    <property type="match status" value="1"/>
</dbReference>
<feature type="region of interest" description="Disordered" evidence="1">
    <location>
        <begin position="291"/>
        <end position="320"/>
    </location>
</feature>
<evidence type="ECO:0000313" key="4">
    <source>
        <dbReference type="Proteomes" id="UP001358586"/>
    </source>
</evidence>
<keyword evidence="4" id="KW-1185">Reference proteome</keyword>
<organism evidence="3 4">
    <name type="scientific">Gossypium arboreum</name>
    <name type="common">Tree cotton</name>
    <name type="synonym">Gossypium nanking</name>
    <dbReference type="NCBI Taxonomy" id="29729"/>
    <lineage>
        <taxon>Eukaryota</taxon>
        <taxon>Viridiplantae</taxon>
        <taxon>Streptophyta</taxon>
        <taxon>Embryophyta</taxon>
        <taxon>Tracheophyta</taxon>
        <taxon>Spermatophyta</taxon>
        <taxon>Magnoliopsida</taxon>
        <taxon>eudicotyledons</taxon>
        <taxon>Gunneridae</taxon>
        <taxon>Pentapetalae</taxon>
        <taxon>rosids</taxon>
        <taxon>malvids</taxon>
        <taxon>Malvales</taxon>
        <taxon>Malvaceae</taxon>
        <taxon>Malvoideae</taxon>
        <taxon>Gossypium</taxon>
    </lineage>
</organism>
<dbReference type="EMBL" id="JARKNE010000007">
    <property type="protein sequence ID" value="KAK5819072.1"/>
    <property type="molecule type" value="Genomic_DNA"/>
</dbReference>
<reference evidence="3 4" key="1">
    <citation type="submission" date="2023-03" db="EMBL/GenBank/DDBJ databases">
        <title>WGS of Gossypium arboreum.</title>
        <authorList>
            <person name="Yu D."/>
        </authorList>
    </citation>
    <scope>NUCLEOTIDE SEQUENCE [LARGE SCALE GENOMIC DNA]</scope>
    <source>
        <tissue evidence="3">Leaf</tissue>
    </source>
</reference>
<gene>
    <name evidence="3" type="ORF">PVK06_024029</name>
</gene>
<dbReference type="Pfam" id="PF14111">
    <property type="entry name" value="DUF4283"/>
    <property type="match status" value="1"/>
</dbReference>
<name>A0ABR0PD26_GOSAR</name>
<evidence type="ECO:0000256" key="1">
    <source>
        <dbReference type="SAM" id="MobiDB-lite"/>
    </source>
</evidence>
<dbReference type="InterPro" id="IPR040256">
    <property type="entry name" value="At4g02000-like"/>
</dbReference>
<dbReference type="InterPro" id="IPR025558">
    <property type="entry name" value="DUF4283"/>
</dbReference>
<proteinExistence type="predicted"/>
<comment type="caution">
    <text evidence="3">The sequence shown here is derived from an EMBL/GenBank/DDBJ whole genome shotgun (WGS) entry which is preliminary data.</text>
</comment>
<sequence>MIPKKVRFRDKEEETSNDMVIELSSDLPTSWKERLVGHSSKKGFNGSEEKEAIDILEGDIQRSMVNGMSSIMFSDRIHQILLQGMDNTVILKLLGRNIDFSILQNKIYSMWRPIATIHMMDIENGYFLVKFQNKLDYEKVLSEGLWTIFGQYFTVQPWTMAFDSTQAYPSVVMAWIKFPALPSYLYNHKIITEIRELVGKVVKLDMNTDSNANGKFSRMAVYGHVDNICKFKTYESTVEANSCKFKTSESTVEANRDSPVTESESQKVNIVESKKKDGNFEPWMIVERKARRKSRDNMLKSTENKERDKDGSRFGSLENRDLIRKTQNRNMADLRKSKRKVVEFSFEQVIVEEDLQAAKEPEIHRSNSPSKELDRGEVVVDVGSLDSGRYSAVVFLENKEHLPTSSSSAPLGNFDSGKGMRIRGKNSKQNKSLHGSNVCFKNHGSHRVSLRKSMELLAENISAITEDNVEFEMLTGNVEQMEGLNIPRQ</sequence>
<feature type="domain" description="DUF4283" evidence="2">
    <location>
        <begin position="87"/>
        <end position="165"/>
    </location>
</feature>
<dbReference type="Proteomes" id="UP001358586">
    <property type="component" value="Chromosome 7"/>
</dbReference>
<dbReference type="PANTHER" id="PTHR31286:SF173">
    <property type="entry name" value="DUF4283 DOMAIN-CONTAINING PROTEIN"/>
    <property type="match status" value="1"/>
</dbReference>